<evidence type="ECO:0000256" key="2">
    <source>
        <dbReference type="ARBA" id="ARBA00022448"/>
    </source>
</evidence>
<evidence type="ECO:0000256" key="3">
    <source>
        <dbReference type="ARBA" id="ARBA00022729"/>
    </source>
</evidence>
<evidence type="ECO:0000256" key="1">
    <source>
        <dbReference type="ARBA" id="ARBA00011028"/>
    </source>
</evidence>
<dbReference type="PRINTS" id="PR00691">
    <property type="entry name" value="ADHESINB"/>
</dbReference>
<dbReference type="PANTHER" id="PTHR42953">
    <property type="entry name" value="HIGH-AFFINITY ZINC UPTAKE SYSTEM PROTEIN ZNUA-RELATED"/>
    <property type="match status" value="1"/>
</dbReference>
<dbReference type="InterPro" id="IPR050492">
    <property type="entry name" value="Bact_metal-bind_prot9"/>
</dbReference>
<accession>A0A7C3FCP8</accession>
<keyword evidence="3" id="KW-0732">Signal</keyword>
<dbReference type="GO" id="GO:0046872">
    <property type="term" value="F:metal ion binding"/>
    <property type="evidence" value="ECO:0007669"/>
    <property type="project" value="InterPro"/>
</dbReference>
<comment type="similarity">
    <text evidence="1">Belongs to the bacterial solute-binding protein 9 family.</text>
</comment>
<dbReference type="AlphaFoldDB" id="A0A7C3FCP8"/>
<keyword evidence="2" id="KW-0813">Transport</keyword>
<dbReference type="InterPro" id="IPR006129">
    <property type="entry name" value="AdhesinB"/>
</dbReference>
<dbReference type="PRINTS" id="PR00690">
    <property type="entry name" value="ADHESNFAMILY"/>
</dbReference>
<organism evidence="4">
    <name type="scientific">Candidatus Methanomethylicus mesodigestus</name>
    <dbReference type="NCBI Taxonomy" id="1867258"/>
    <lineage>
        <taxon>Archaea</taxon>
        <taxon>Thermoproteota</taxon>
        <taxon>Methanosuratincolia</taxon>
        <taxon>Candidatus Methanomethylicales</taxon>
        <taxon>Candidatus Methanomethylicaceae</taxon>
        <taxon>Candidatus Methanomethylicus</taxon>
    </lineage>
</organism>
<proteinExistence type="inferred from homology"/>
<dbReference type="InterPro" id="IPR006127">
    <property type="entry name" value="ZnuA-like"/>
</dbReference>
<dbReference type="GO" id="GO:0007155">
    <property type="term" value="P:cell adhesion"/>
    <property type="evidence" value="ECO:0007669"/>
    <property type="project" value="InterPro"/>
</dbReference>
<reference evidence="4" key="1">
    <citation type="journal article" date="2020" name="mSystems">
        <title>Genome- and Community-Level Interaction Insights into Carbon Utilization and Element Cycling Functions of Hydrothermarchaeota in Hydrothermal Sediment.</title>
        <authorList>
            <person name="Zhou Z."/>
            <person name="Liu Y."/>
            <person name="Xu W."/>
            <person name="Pan J."/>
            <person name="Luo Z.H."/>
            <person name="Li M."/>
        </authorList>
    </citation>
    <scope>NUCLEOTIDE SEQUENCE [LARGE SCALE GENOMIC DNA]</scope>
    <source>
        <strain evidence="4">SpSt-468</strain>
    </source>
</reference>
<gene>
    <name evidence="4" type="ORF">ENS19_04680</name>
</gene>
<dbReference type="InterPro" id="IPR006128">
    <property type="entry name" value="Lipoprotein_PsaA-like"/>
</dbReference>
<evidence type="ECO:0008006" key="5">
    <source>
        <dbReference type="Google" id="ProtNLM"/>
    </source>
</evidence>
<dbReference type="Gene3D" id="3.40.50.1980">
    <property type="entry name" value="Nitrogenase molybdenum iron protein domain"/>
    <property type="match status" value="2"/>
</dbReference>
<dbReference type="SUPFAM" id="SSF53807">
    <property type="entry name" value="Helical backbone' metal receptor"/>
    <property type="match status" value="1"/>
</dbReference>
<dbReference type="GO" id="GO:0030001">
    <property type="term" value="P:metal ion transport"/>
    <property type="evidence" value="ECO:0007669"/>
    <property type="project" value="InterPro"/>
</dbReference>
<comment type="caution">
    <text evidence="4">The sequence shown here is derived from an EMBL/GenBank/DDBJ whole genome shotgun (WGS) entry which is preliminary data.</text>
</comment>
<name>A0A7C3FCP8_9CREN</name>
<evidence type="ECO:0000313" key="4">
    <source>
        <dbReference type="EMBL" id="HFK20561.1"/>
    </source>
</evidence>
<sequence length="315" mass="35042">MRRRQAIFLSSVIIAIAALGALSYGISYAPNNARDKISIITTFYPLAFYAEAIGGDRVSVKALIPYNSEVHSWQPSASDIAKANDADILIYNGAGLDHWFEEDILPLINTTRTIVVEATEGITLHEASEGGDEGDAHDHGQYDPHTWVSPHLALQQAQKVYEALLLKDPANSAYYGQRWQELKERFENLDSRYQSELSDRTKNMIFVAHAAFGYLAERYGFEQHGVIGISADQQPSITALTNLVTLMSTHNVYVVFTDPVYSDQYAQVLKIDLERISGHEVQVLKLYLMLGPIDDKDYIGQMEANLNSLKTGLGA</sequence>
<dbReference type="Pfam" id="PF01297">
    <property type="entry name" value="ZnuA"/>
    <property type="match status" value="1"/>
</dbReference>
<dbReference type="EMBL" id="DSTX01000007">
    <property type="protein sequence ID" value="HFK20561.1"/>
    <property type="molecule type" value="Genomic_DNA"/>
</dbReference>
<dbReference type="PANTHER" id="PTHR42953:SF3">
    <property type="entry name" value="HIGH-AFFINITY ZINC UPTAKE SYSTEM PROTEIN ZNUA"/>
    <property type="match status" value="1"/>
</dbReference>
<protein>
    <recommendedName>
        <fullName evidence="5">Zinc ABC transporter substrate-binding protein</fullName>
    </recommendedName>
</protein>